<comment type="similarity">
    <text evidence="3 8">Belongs to the sodium:solute symporter (SSF) (TC 2.A.21) family.</text>
</comment>
<dbReference type="PROSITE" id="PS50283">
    <property type="entry name" value="NA_SOLUT_SYMP_3"/>
    <property type="match status" value="1"/>
</dbReference>
<proteinExistence type="inferred from homology"/>
<dbReference type="InterPro" id="IPR058626">
    <property type="entry name" value="MdtA-like_b-barrel"/>
</dbReference>
<name>A0A6L6QD34_9BURK</name>
<sequence>MKKKTLAVVVGLAVAIGGGAWYAGKGPAGQGAGQAQGGKGKGDQGPTTVNVVAPLRQDVPVALAANGTVSPISTVDLHPQTTSTIVKVHVKEGQFVKQGELMFSLDARTEAANVEKADAQVAKDRAALADLERQYKRAQELRGQNFIAQSAVDTLKSQVDSARALLEADTAASRASKVDQSYTQIRSPLNGRVGAINVYPGSLVQLSTSLTTVTQLNPINVAFTVPESSLAALLDAQRAGKVAVQAFQNNSGKPINGQLSFVDNTVDPVAGVIRVKAVFDNADTRLWPGQYVNTQLTVATLKDALVVPQNAIITNTKGTFVYAVAPDQTAKVMNIKRLHGFGALVAVSGLNGDEKIVVEGKQNLRPGMGDRQQLFAMRATIVVFAASVLLYAIKMNGTSIYELVSSAYQITLVGAFVPLVMGLYWKRATTQGAIFSLGAGIFTWIVFFPQISSLGATFPGQLAGLLAGFIGMIVGSLMPQVLQNRHDGVHHVKGLNA</sequence>
<comment type="caution">
    <text evidence="13">The sequence shown here is derived from an EMBL/GenBank/DDBJ whole genome shotgun (WGS) entry which is preliminary data.</text>
</comment>
<evidence type="ECO:0000313" key="13">
    <source>
        <dbReference type="EMBL" id="MTW09636.1"/>
    </source>
</evidence>
<feature type="transmembrane region" description="Helical" evidence="10">
    <location>
        <begin position="405"/>
        <end position="425"/>
    </location>
</feature>
<comment type="subcellular location">
    <subcellularLocation>
        <location evidence="2">Cell membrane</location>
    </subcellularLocation>
    <subcellularLocation>
        <location evidence="1">Membrane</location>
        <topology evidence="1">Multi-pass membrane protein</topology>
    </subcellularLocation>
</comment>
<dbReference type="AlphaFoldDB" id="A0A6L6QD34"/>
<dbReference type="Gene3D" id="2.40.50.100">
    <property type="match status" value="1"/>
</dbReference>
<dbReference type="GO" id="GO:0015562">
    <property type="term" value="F:efflux transmembrane transporter activity"/>
    <property type="evidence" value="ECO:0007669"/>
    <property type="project" value="TreeGrafter"/>
</dbReference>
<dbReference type="Gene3D" id="2.40.30.170">
    <property type="match status" value="1"/>
</dbReference>
<dbReference type="InterPro" id="IPR006143">
    <property type="entry name" value="RND_pump_MFP"/>
</dbReference>
<keyword evidence="6 10" id="KW-1133">Transmembrane helix</keyword>
<dbReference type="Pfam" id="PF25917">
    <property type="entry name" value="BSH_RND"/>
    <property type="match status" value="1"/>
</dbReference>
<comment type="similarity">
    <text evidence="4">Belongs to the membrane fusion protein (MFP) (TC 8.A.1) family.</text>
</comment>
<feature type="transmembrane region" description="Helical" evidence="10">
    <location>
        <begin position="6"/>
        <end position="24"/>
    </location>
</feature>
<evidence type="ECO:0000256" key="10">
    <source>
        <dbReference type="SAM" id="Phobius"/>
    </source>
</evidence>
<dbReference type="EMBL" id="WNKX01000002">
    <property type="protein sequence ID" value="MTW09636.1"/>
    <property type="molecule type" value="Genomic_DNA"/>
</dbReference>
<keyword evidence="9" id="KW-0175">Coiled coil</keyword>
<evidence type="ECO:0000256" key="3">
    <source>
        <dbReference type="ARBA" id="ARBA00006434"/>
    </source>
</evidence>
<feature type="coiled-coil region" evidence="9">
    <location>
        <begin position="114"/>
        <end position="141"/>
    </location>
</feature>
<evidence type="ECO:0000256" key="6">
    <source>
        <dbReference type="ARBA" id="ARBA00022989"/>
    </source>
</evidence>
<dbReference type="OrthoDB" id="9783047at2"/>
<feature type="transmembrane region" description="Helical" evidence="10">
    <location>
        <begin position="375"/>
        <end position="393"/>
    </location>
</feature>
<dbReference type="SUPFAM" id="SSF111369">
    <property type="entry name" value="HlyD-like secretion proteins"/>
    <property type="match status" value="1"/>
</dbReference>
<evidence type="ECO:0000256" key="1">
    <source>
        <dbReference type="ARBA" id="ARBA00004141"/>
    </source>
</evidence>
<dbReference type="Pfam" id="PF00474">
    <property type="entry name" value="SSF"/>
    <property type="match status" value="1"/>
</dbReference>
<dbReference type="PANTHER" id="PTHR30469:SF36">
    <property type="entry name" value="BLL3903 PROTEIN"/>
    <property type="match status" value="1"/>
</dbReference>
<gene>
    <name evidence="13" type="ORF">GM658_03400</name>
</gene>
<evidence type="ECO:0000256" key="5">
    <source>
        <dbReference type="ARBA" id="ARBA00022692"/>
    </source>
</evidence>
<keyword evidence="14" id="KW-1185">Reference proteome</keyword>
<dbReference type="Pfam" id="PF25944">
    <property type="entry name" value="Beta-barrel_RND"/>
    <property type="match status" value="1"/>
</dbReference>
<protein>
    <submittedName>
        <fullName evidence="13">Efflux RND transporter periplasmic adaptor subunit</fullName>
    </submittedName>
</protein>
<keyword evidence="7 10" id="KW-0472">Membrane</keyword>
<evidence type="ECO:0000256" key="7">
    <source>
        <dbReference type="ARBA" id="ARBA00023136"/>
    </source>
</evidence>
<dbReference type="Gene3D" id="2.40.420.20">
    <property type="match status" value="1"/>
</dbReference>
<dbReference type="GO" id="GO:1990281">
    <property type="term" value="C:efflux pump complex"/>
    <property type="evidence" value="ECO:0007669"/>
    <property type="project" value="TreeGrafter"/>
</dbReference>
<evidence type="ECO:0000256" key="4">
    <source>
        <dbReference type="ARBA" id="ARBA00009477"/>
    </source>
</evidence>
<dbReference type="InterPro" id="IPR058625">
    <property type="entry name" value="MdtA-like_BSH"/>
</dbReference>
<feature type="transmembrane region" description="Helical" evidence="10">
    <location>
        <begin position="432"/>
        <end position="452"/>
    </location>
</feature>
<keyword evidence="5 10" id="KW-0812">Transmembrane</keyword>
<dbReference type="Gene3D" id="1.20.1730.10">
    <property type="entry name" value="Sodium/glucose cotransporter"/>
    <property type="match status" value="1"/>
</dbReference>
<dbReference type="InterPro" id="IPR038377">
    <property type="entry name" value="Na/Glc_symporter_sf"/>
</dbReference>
<dbReference type="Proteomes" id="UP000472320">
    <property type="component" value="Unassembled WGS sequence"/>
</dbReference>
<dbReference type="RefSeq" id="WP_155452615.1">
    <property type="nucleotide sequence ID" value="NZ_WNKX01000002.1"/>
</dbReference>
<feature type="transmembrane region" description="Helical" evidence="10">
    <location>
        <begin position="458"/>
        <end position="478"/>
    </location>
</feature>
<evidence type="ECO:0000259" key="12">
    <source>
        <dbReference type="Pfam" id="PF25944"/>
    </source>
</evidence>
<evidence type="ECO:0000259" key="11">
    <source>
        <dbReference type="Pfam" id="PF25917"/>
    </source>
</evidence>
<evidence type="ECO:0000256" key="2">
    <source>
        <dbReference type="ARBA" id="ARBA00004236"/>
    </source>
</evidence>
<reference evidence="13 14" key="1">
    <citation type="submission" date="2019-11" db="EMBL/GenBank/DDBJ databases">
        <title>Type strains purchased from KCTC, JCM and DSMZ.</title>
        <authorList>
            <person name="Lu H."/>
        </authorList>
    </citation>
    <scope>NUCLEOTIDE SEQUENCE [LARGE SCALE GENOMIC DNA]</scope>
    <source>
        <strain evidence="13 14">JCM 31587</strain>
    </source>
</reference>
<dbReference type="PANTHER" id="PTHR30469">
    <property type="entry name" value="MULTIDRUG RESISTANCE PROTEIN MDTA"/>
    <property type="match status" value="1"/>
</dbReference>
<dbReference type="NCBIfam" id="TIGR01730">
    <property type="entry name" value="RND_mfp"/>
    <property type="match status" value="1"/>
</dbReference>
<evidence type="ECO:0000313" key="14">
    <source>
        <dbReference type="Proteomes" id="UP000472320"/>
    </source>
</evidence>
<organism evidence="13 14">
    <name type="scientific">Massilia eburnea</name>
    <dbReference type="NCBI Taxonomy" id="1776165"/>
    <lineage>
        <taxon>Bacteria</taxon>
        <taxon>Pseudomonadati</taxon>
        <taxon>Pseudomonadota</taxon>
        <taxon>Betaproteobacteria</taxon>
        <taxon>Burkholderiales</taxon>
        <taxon>Oxalobacteraceae</taxon>
        <taxon>Telluria group</taxon>
        <taxon>Massilia</taxon>
    </lineage>
</organism>
<feature type="domain" description="Multidrug resistance protein MdtA-like beta-barrel" evidence="12">
    <location>
        <begin position="218"/>
        <end position="299"/>
    </location>
</feature>
<dbReference type="InterPro" id="IPR001734">
    <property type="entry name" value="Na/solute_symporter"/>
</dbReference>
<feature type="domain" description="Multidrug resistance protein MdtA-like barrel-sandwich hybrid" evidence="11">
    <location>
        <begin position="74"/>
        <end position="214"/>
    </location>
</feature>
<accession>A0A6L6QD34</accession>
<evidence type="ECO:0000256" key="8">
    <source>
        <dbReference type="RuleBase" id="RU362091"/>
    </source>
</evidence>
<evidence type="ECO:0000256" key="9">
    <source>
        <dbReference type="SAM" id="Coils"/>
    </source>
</evidence>
<dbReference type="Gene3D" id="1.10.287.470">
    <property type="entry name" value="Helix hairpin bin"/>
    <property type="match status" value="1"/>
</dbReference>